<organism evidence="2 3">
    <name type="scientific">Pyrobaculum arsenaticum</name>
    <dbReference type="NCBI Taxonomy" id="121277"/>
    <lineage>
        <taxon>Archaea</taxon>
        <taxon>Thermoproteota</taxon>
        <taxon>Thermoprotei</taxon>
        <taxon>Thermoproteales</taxon>
        <taxon>Thermoproteaceae</taxon>
        <taxon>Pyrobaculum</taxon>
    </lineage>
</organism>
<feature type="transmembrane region" description="Helical" evidence="1">
    <location>
        <begin position="41"/>
        <end position="63"/>
    </location>
</feature>
<feature type="transmembrane region" description="Helical" evidence="1">
    <location>
        <begin position="102"/>
        <end position="121"/>
    </location>
</feature>
<sequence>MMQAELDVMKELLGRAGLSTVFLYLLNLPLYLFNPLFYPPLFSLGAASYHAAFFGFYTLWGWVLLVGSYALGALVHPATGVALAFVGGFFVALALGRGGWRLLSLLLYVALYVVLTNLLALASVPMPYLVEREDVPDPAHAPLYFVYYLALHWAFNRLVKPGSVLESAARLYNTFLKKALKDL</sequence>
<keyword evidence="1" id="KW-0812">Transmembrane</keyword>
<evidence type="ECO:0000313" key="3">
    <source>
        <dbReference type="Proteomes" id="UP000554766"/>
    </source>
</evidence>
<evidence type="ECO:0000256" key="1">
    <source>
        <dbReference type="SAM" id="Phobius"/>
    </source>
</evidence>
<evidence type="ECO:0000313" key="2">
    <source>
        <dbReference type="EMBL" id="NYR16046.1"/>
    </source>
</evidence>
<dbReference type="Proteomes" id="UP000554766">
    <property type="component" value="Unassembled WGS sequence"/>
</dbReference>
<proteinExistence type="predicted"/>
<feature type="transmembrane region" description="Helical" evidence="1">
    <location>
        <begin position="69"/>
        <end position="95"/>
    </location>
</feature>
<protein>
    <submittedName>
        <fullName evidence="2">Uncharacterized protein</fullName>
    </submittedName>
</protein>
<gene>
    <name evidence="2" type="ORF">HC235_08915</name>
</gene>
<dbReference type="AlphaFoldDB" id="A0A7L4PEG5"/>
<dbReference type="EMBL" id="JAAVJF010000004">
    <property type="protein sequence ID" value="NYR16046.1"/>
    <property type="molecule type" value="Genomic_DNA"/>
</dbReference>
<feature type="transmembrane region" description="Helical" evidence="1">
    <location>
        <begin position="12"/>
        <end position="34"/>
    </location>
</feature>
<reference evidence="2 3" key="1">
    <citation type="journal article" date="2020" name="Nat. Commun.">
        <title>The structures of two archaeal type IV pili illuminate evolutionary relationships.</title>
        <authorList>
            <person name="Wang F."/>
            <person name="Baquero D.P."/>
            <person name="Su Z."/>
            <person name="Beltran L.C."/>
            <person name="Prangishvili D."/>
            <person name="Krupovic M."/>
            <person name="Egelman E.H."/>
        </authorList>
    </citation>
    <scope>NUCLEOTIDE SEQUENCE [LARGE SCALE GENOMIC DNA]</scope>
    <source>
        <strain evidence="2 3">2GA</strain>
    </source>
</reference>
<keyword evidence="1" id="KW-0472">Membrane</keyword>
<feature type="transmembrane region" description="Helical" evidence="1">
    <location>
        <begin position="141"/>
        <end position="159"/>
    </location>
</feature>
<accession>A0A7L4PEG5</accession>
<comment type="caution">
    <text evidence="2">The sequence shown here is derived from an EMBL/GenBank/DDBJ whole genome shotgun (WGS) entry which is preliminary data.</text>
</comment>
<keyword evidence="1" id="KW-1133">Transmembrane helix</keyword>
<keyword evidence="3" id="KW-1185">Reference proteome</keyword>
<name>A0A7L4PEG5_9CREN</name>